<dbReference type="InterPro" id="IPR036047">
    <property type="entry name" value="F-box-like_dom_sf"/>
</dbReference>
<dbReference type="Gene3D" id="1.20.1280.50">
    <property type="match status" value="1"/>
</dbReference>
<sequence>MMKKKGALKIKALEERRKQNYPPTKPDTKQKKKLTHDIQDQTNFPIYHPHMFYNNFPFYHHDVYTPFNYQISTSSNSSHTPFYSTDTDNDTNFFDDNENLLQVEIETLEQENDEVSGVMLRLPFDIFLDIISRLPIPSLARCRSVCKTWRKLVHHPRFTSMHIANTIRMNPEFCASILLHVRFAGDELRSDIHLLEYEKSGSLDCVNVVKPRFYPLDFEFEVVGSCNGLICLSEQFYYDPIYVCNPVIGEYVKLPEASKRTNFDIVSGFGYDEVSNVYKVIRMLFESIDYVEGNAFFKLEAEIYTLGTGVWRKLGDVSYPLRGKSSSVFVHGALHWMTDDYIGLNVSELIISFNISREEFVAIPPPPGVGVVSEAFRLSLGDLRRFLCLFDFSSNDLIEIWVMKDYGVKGSWAKEYVISRQELRLDSLNMYPLKFLETGELLLVENGESLVCYYPKWRSLRKIRIHKLPARFEAITHVESFVSLTDIIGPTTSKRSINNRRWYRTLYPLPSHSPELDIEDWILDYEVQQLAAVLDSGVALSDMYCDW</sequence>
<dbReference type="InterPro" id="IPR017451">
    <property type="entry name" value="F-box-assoc_interact_dom"/>
</dbReference>
<evidence type="ECO:0000256" key="1">
    <source>
        <dbReference type="SAM" id="MobiDB-lite"/>
    </source>
</evidence>
<dbReference type="PANTHER" id="PTHR31672:SF13">
    <property type="entry name" value="F-BOX PROTEIN CPR30-LIKE"/>
    <property type="match status" value="1"/>
</dbReference>
<evidence type="ECO:0000313" key="3">
    <source>
        <dbReference type="EMBL" id="KAF9609703.1"/>
    </source>
</evidence>
<dbReference type="InterPro" id="IPR013187">
    <property type="entry name" value="F-box-assoc_dom_typ3"/>
</dbReference>
<dbReference type="SUPFAM" id="SSF81383">
    <property type="entry name" value="F-box domain"/>
    <property type="match status" value="1"/>
</dbReference>
<dbReference type="InterPro" id="IPR050796">
    <property type="entry name" value="SCF_F-box_component"/>
</dbReference>
<dbReference type="Pfam" id="PF00646">
    <property type="entry name" value="F-box"/>
    <property type="match status" value="1"/>
</dbReference>
<accession>A0A835I5S0</accession>
<feature type="domain" description="F-box" evidence="2">
    <location>
        <begin position="116"/>
        <end position="161"/>
    </location>
</feature>
<reference evidence="3 4" key="1">
    <citation type="submission" date="2020-10" db="EMBL/GenBank/DDBJ databases">
        <title>The Coptis chinensis genome and diversification of protoberbering-type alkaloids.</title>
        <authorList>
            <person name="Wang B."/>
            <person name="Shu S."/>
            <person name="Song C."/>
            <person name="Liu Y."/>
        </authorList>
    </citation>
    <scope>NUCLEOTIDE SEQUENCE [LARGE SCALE GENOMIC DNA]</scope>
    <source>
        <strain evidence="3">HL-2020</strain>
        <tissue evidence="3">Leaf</tissue>
    </source>
</reference>
<dbReference type="EMBL" id="JADFTS010000004">
    <property type="protein sequence ID" value="KAF9609703.1"/>
    <property type="molecule type" value="Genomic_DNA"/>
</dbReference>
<dbReference type="InterPro" id="IPR001810">
    <property type="entry name" value="F-box_dom"/>
</dbReference>
<evidence type="ECO:0000313" key="4">
    <source>
        <dbReference type="Proteomes" id="UP000631114"/>
    </source>
</evidence>
<dbReference type="AlphaFoldDB" id="A0A835I5S0"/>
<dbReference type="PROSITE" id="PS50181">
    <property type="entry name" value="FBOX"/>
    <property type="match status" value="1"/>
</dbReference>
<dbReference type="SMART" id="SM00256">
    <property type="entry name" value="FBOX"/>
    <property type="match status" value="1"/>
</dbReference>
<proteinExistence type="predicted"/>
<dbReference type="NCBIfam" id="TIGR01640">
    <property type="entry name" value="F_box_assoc_1"/>
    <property type="match status" value="1"/>
</dbReference>
<dbReference type="OrthoDB" id="1867694at2759"/>
<evidence type="ECO:0000259" key="2">
    <source>
        <dbReference type="PROSITE" id="PS50181"/>
    </source>
</evidence>
<dbReference type="Proteomes" id="UP000631114">
    <property type="component" value="Unassembled WGS sequence"/>
</dbReference>
<protein>
    <recommendedName>
        <fullName evidence="2">F-box domain-containing protein</fullName>
    </recommendedName>
</protein>
<dbReference type="PANTHER" id="PTHR31672">
    <property type="entry name" value="BNACNNG10540D PROTEIN"/>
    <property type="match status" value="1"/>
</dbReference>
<keyword evidence="4" id="KW-1185">Reference proteome</keyword>
<dbReference type="Pfam" id="PF08268">
    <property type="entry name" value="FBA_3"/>
    <property type="match status" value="1"/>
</dbReference>
<name>A0A835I5S0_9MAGN</name>
<organism evidence="3 4">
    <name type="scientific">Coptis chinensis</name>
    <dbReference type="NCBI Taxonomy" id="261450"/>
    <lineage>
        <taxon>Eukaryota</taxon>
        <taxon>Viridiplantae</taxon>
        <taxon>Streptophyta</taxon>
        <taxon>Embryophyta</taxon>
        <taxon>Tracheophyta</taxon>
        <taxon>Spermatophyta</taxon>
        <taxon>Magnoliopsida</taxon>
        <taxon>Ranunculales</taxon>
        <taxon>Ranunculaceae</taxon>
        <taxon>Coptidoideae</taxon>
        <taxon>Coptis</taxon>
    </lineage>
</organism>
<dbReference type="CDD" id="cd22157">
    <property type="entry name" value="F-box_AtFBW1-like"/>
    <property type="match status" value="1"/>
</dbReference>
<comment type="caution">
    <text evidence="3">The sequence shown here is derived from an EMBL/GenBank/DDBJ whole genome shotgun (WGS) entry which is preliminary data.</text>
</comment>
<feature type="region of interest" description="Disordered" evidence="1">
    <location>
        <begin position="1"/>
        <end position="35"/>
    </location>
</feature>
<gene>
    <name evidence="3" type="ORF">IFM89_017902</name>
</gene>